<accession>A8NCB0</accession>
<name>A8NCB0_COPC7</name>
<evidence type="ECO:0000313" key="3">
    <source>
        <dbReference type="Proteomes" id="UP000001861"/>
    </source>
</evidence>
<dbReference type="OrthoDB" id="3144234at2759"/>
<organism evidence="2 3">
    <name type="scientific">Coprinopsis cinerea (strain Okayama-7 / 130 / ATCC MYA-4618 / FGSC 9003)</name>
    <name type="common">Inky cap fungus</name>
    <name type="synonym">Hormographiella aspergillata</name>
    <dbReference type="NCBI Taxonomy" id="240176"/>
    <lineage>
        <taxon>Eukaryota</taxon>
        <taxon>Fungi</taxon>
        <taxon>Dikarya</taxon>
        <taxon>Basidiomycota</taxon>
        <taxon>Agaricomycotina</taxon>
        <taxon>Agaricomycetes</taxon>
        <taxon>Agaricomycetidae</taxon>
        <taxon>Agaricales</taxon>
        <taxon>Agaricineae</taxon>
        <taxon>Psathyrellaceae</taxon>
        <taxon>Coprinopsis</taxon>
    </lineage>
</organism>
<reference evidence="2 3" key="1">
    <citation type="journal article" date="2010" name="Proc. Natl. Acad. Sci. U.S.A.">
        <title>Insights into evolution of multicellular fungi from the assembled chromosomes of the mushroom Coprinopsis cinerea (Coprinus cinereus).</title>
        <authorList>
            <person name="Stajich J.E."/>
            <person name="Wilke S.K."/>
            <person name="Ahren D."/>
            <person name="Au C.H."/>
            <person name="Birren B.W."/>
            <person name="Borodovsky M."/>
            <person name="Burns C."/>
            <person name="Canback B."/>
            <person name="Casselton L.A."/>
            <person name="Cheng C.K."/>
            <person name="Deng J."/>
            <person name="Dietrich F.S."/>
            <person name="Fargo D.C."/>
            <person name="Farman M.L."/>
            <person name="Gathman A.C."/>
            <person name="Goldberg J."/>
            <person name="Guigo R."/>
            <person name="Hoegger P.J."/>
            <person name="Hooker J.B."/>
            <person name="Huggins A."/>
            <person name="James T.Y."/>
            <person name="Kamada T."/>
            <person name="Kilaru S."/>
            <person name="Kodira C."/>
            <person name="Kues U."/>
            <person name="Kupfer D."/>
            <person name="Kwan H.S."/>
            <person name="Lomsadze A."/>
            <person name="Li W."/>
            <person name="Lilly W.W."/>
            <person name="Ma L.J."/>
            <person name="Mackey A.J."/>
            <person name="Manning G."/>
            <person name="Martin F."/>
            <person name="Muraguchi H."/>
            <person name="Natvig D.O."/>
            <person name="Palmerini H."/>
            <person name="Ramesh M.A."/>
            <person name="Rehmeyer C.J."/>
            <person name="Roe B.A."/>
            <person name="Shenoy N."/>
            <person name="Stanke M."/>
            <person name="Ter-Hovhannisyan V."/>
            <person name="Tunlid A."/>
            <person name="Velagapudi R."/>
            <person name="Vision T.J."/>
            <person name="Zeng Q."/>
            <person name="Zolan M.E."/>
            <person name="Pukkila P.J."/>
        </authorList>
    </citation>
    <scope>NUCLEOTIDE SEQUENCE [LARGE SCALE GENOMIC DNA]</scope>
    <source>
        <strain evidence="3">Okayama-7 / 130 / ATCC MYA-4618 / FGSC 9003</strain>
    </source>
</reference>
<dbReference type="Pfam" id="PF20415">
    <property type="entry name" value="DUF6699"/>
    <property type="match status" value="1"/>
</dbReference>
<proteinExistence type="predicted"/>
<dbReference type="KEGG" id="cci:CC1G_11079"/>
<gene>
    <name evidence="2" type="ORF">CC1G_11079</name>
</gene>
<dbReference type="eggNOG" id="ENOG502SU6E">
    <property type="taxonomic scope" value="Eukaryota"/>
</dbReference>
<dbReference type="AlphaFoldDB" id="A8NCB0"/>
<dbReference type="InterPro" id="IPR046522">
    <property type="entry name" value="DUF6699"/>
</dbReference>
<comment type="caution">
    <text evidence="2">The sequence shown here is derived from an EMBL/GenBank/DDBJ whole genome shotgun (WGS) entry which is preliminary data.</text>
</comment>
<dbReference type="HOGENOM" id="CLU_085813_2_0_1"/>
<protein>
    <recommendedName>
        <fullName evidence="1">DUF6699 domain-containing protein</fullName>
    </recommendedName>
</protein>
<dbReference type="InParanoid" id="A8NCB0"/>
<evidence type="ECO:0000259" key="1">
    <source>
        <dbReference type="Pfam" id="PF20415"/>
    </source>
</evidence>
<feature type="domain" description="DUF6699" evidence="1">
    <location>
        <begin position="27"/>
        <end position="159"/>
    </location>
</feature>
<dbReference type="EMBL" id="AACS02000009">
    <property type="protein sequence ID" value="EAU89383.2"/>
    <property type="molecule type" value="Genomic_DNA"/>
</dbReference>
<sequence>MMQTHLHGFLHYSQIPQPEDPTIFCPLIWDLREAPASSARLAARPESPLTTRELNSPATQPSVTSLAITCDLLLASWTIEARNSLFVTISDVLRAVYVALHVPIKTSEWDTLSRKQQDRIHEAFQRRCRLAIDPAQCEAAGVMRIDYLGHHTLFGGLSPSLETDNTCILSLRRLPRSP</sequence>
<keyword evidence="3" id="KW-1185">Reference proteome</keyword>
<dbReference type="RefSeq" id="XP_001832454.2">
    <property type="nucleotide sequence ID" value="XM_001832402.2"/>
</dbReference>
<dbReference type="GeneID" id="6008941"/>
<dbReference type="OMA" id="ISHTEYT"/>
<dbReference type="VEuPathDB" id="FungiDB:CC1G_11079"/>
<evidence type="ECO:0000313" key="2">
    <source>
        <dbReference type="EMBL" id="EAU89383.2"/>
    </source>
</evidence>
<dbReference type="Proteomes" id="UP000001861">
    <property type="component" value="Unassembled WGS sequence"/>
</dbReference>